<keyword evidence="7" id="KW-0448">Lipopolysaccharide biosynthesis</keyword>
<dbReference type="SUPFAM" id="SSF53756">
    <property type="entry name" value="UDP-Glycosyltransferase/glycogen phosphorylase"/>
    <property type="match status" value="1"/>
</dbReference>
<evidence type="ECO:0000256" key="9">
    <source>
        <dbReference type="ARBA" id="ARBA00043995"/>
    </source>
</evidence>
<keyword evidence="8" id="KW-0472">Membrane</keyword>
<proteinExistence type="inferred from homology"/>
<keyword evidence="15" id="KW-1185">Reference proteome</keyword>
<dbReference type="CDD" id="cd03789">
    <property type="entry name" value="GT9_LPS_heptosyltransferase"/>
    <property type="match status" value="1"/>
</dbReference>
<dbReference type="EMBL" id="CP045871">
    <property type="protein sequence ID" value="QGG79094.1"/>
    <property type="molecule type" value="Genomic_DNA"/>
</dbReference>
<dbReference type="GO" id="GO:0009244">
    <property type="term" value="P:lipopolysaccharide core region biosynthetic process"/>
    <property type="evidence" value="ECO:0007669"/>
    <property type="project" value="InterPro"/>
</dbReference>
<dbReference type="KEGG" id="llp:GH975_00395"/>
<dbReference type="InterPro" id="IPR002201">
    <property type="entry name" value="Glyco_trans_9"/>
</dbReference>
<evidence type="ECO:0000256" key="1">
    <source>
        <dbReference type="ARBA" id="ARBA00004515"/>
    </source>
</evidence>
<dbReference type="GO" id="GO:0008713">
    <property type="term" value="F:ADP-heptose-lipopolysaccharide heptosyltransferase activity"/>
    <property type="evidence" value="ECO:0007669"/>
    <property type="project" value="TreeGrafter"/>
</dbReference>
<evidence type="ECO:0000256" key="12">
    <source>
        <dbReference type="ARBA" id="ARBA00044330"/>
    </source>
</evidence>
<keyword evidence="5" id="KW-0328">Glycosyltransferase</keyword>
<dbReference type="InterPro" id="IPR011908">
    <property type="entry name" value="LipoPS_heptosylTferase-I"/>
</dbReference>
<dbReference type="EC" id="2.4.99.23" evidence="10"/>
<evidence type="ECO:0000256" key="7">
    <source>
        <dbReference type="ARBA" id="ARBA00022985"/>
    </source>
</evidence>
<dbReference type="Proteomes" id="UP000388235">
    <property type="component" value="Chromosome"/>
</dbReference>
<comment type="similarity">
    <text evidence="9">Belongs to the glycosyltransferase 9 family.</text>
</comment>
<evidence type="ECO:0000313" key="15">
    <source>
        <dbReference type="Proteomes" id="UP000388235"/>
    </source>
</evidence>
<dbReference type="PANTHER" id="PTHR30160:SF19">
    <property type="entry name" value="LIPOPOLYSACCHARIDE HEPTOSYLTRANSFERASE 1"/>
    <property type="match status" value="1"/>
</dbReference>
<dbReference type="RefSeq" id="WP_153712598.1">
    <property type="nucleotide sequence ID" value="NZ_CP045871.1"/>
</dbReference>
<keyword evidence="6 14" id="KW-0808">Transferase</keyword>
<accession>A0A5Q2Q8H0</accession>
<comment type="catalytic activity">
    <reaction evidence="13">
        <text>an alpha-Kdo-(2-&gt;4)-alpha-Kdo-(2-&gt;6)-lipid A + ADP-L-glycero-beta-D-manno-heptose = an L-alpha-D-Hep-(1-&gt;5)-[alpha-Kdo-(2-&gt;4)]-alpha-Kdo-(2-&gt;6)-lipid A + ADP + H(+)</text>
        <dbReference type="Rhea" id="RHEA:74067"/>
        <dbReference type="ChEBI" id="CHEBI:15378"/>
        <dbReference type="ChEBI" id="CHEBI:61506"/>
        <dbReference type="ChEBI" id="CHEBI:176431"/>
        <dbReference type="ChEBI" id="CHEBI:193068"/>
        <dbReference type="ChEBI" id="CHEBI:456216"/>
        <dbReference type="EC" id="2.4.99.23"/>
    </reaction>
</comment>
<dbReference type="InterPro" id="IPR051199">
    <property type="entry name" value="LPS_LOS_Heptosyltrfase"/>
</dbReference>
<organism evidence="14 15">
    <name type="scientific">Litorivicinus lipolyticus</name>
    <dbReference type="NCBI Taxonomy" id="418701"/>
    <lineage>
        <taxon>Bacteria</taxon>
        <taxon>Pseudomonadati</taxon>
        <taxon>Pseudomonadota</taxon>
        <taxon>Gammaproteobacteria</taxon>
        <taxon>Oceanospirillales</taxon>
        <taxon>Litorivicinaceae</taxon>
        <taxon>Litorivicinus</taxon>
    </lineage>
</organism>
<gene>
    <name evidence="14" type="primary">waaC</name>
    <name evidence="14" type="ORF">GH975_00395</name>
</gene>
<evidence type="ECO:0000313" key="14">
    <source>
        <dbReference type="EMBL" id="QGG79094.1"/>
    </source>
</evidence>
<dbReference type="GO" id="GO:0005886">
    <property type="term" value="C:plasma membrane"/>
    <property type="evidence" value="ECO:0007669"/>
    <property type="project" value="UniProtKB-SubCell"/>
</dbReference>
<dbReference type="Gene3D" id="3.40.50.2000">
    <property type="entry name" value="Glycogen Phosphorylase B"/>
    <property type="match status" value="2"/>
</dbReference>
<sequence length="308" mass="33682">MRVLIVKTSSMGDLIHTLPALTDAARAIPGIQFDWVAERGFADIPHWHPSVDQVIVSQLRQWKKSPIASWFSRDYMAFRAALSSTEYDAVIDAQGLLKSAWLVARLAHGEVHGYDRHSAREGLAAFTYNHRYPVPTDMHAVERTRSLFAQALGYPLDGIADAGLQAAVDVSRDVWLVHGTSRADKEWPEAHWRQVAQRLSSDGFAVQLPAGSDVEAARAQRIASGTDATIWRDRSLTEIKQSMAQAHAVVAVDTGLAHLADALQRPLVMLFGPTDPGLVGPKAASSTLLQAPSMDQITPEQVLEALND</sequence>
<protein>
    <recommendedName>
        <fullName evidence="11">Lipopolysaccharide heptosyltransferase 1</fullName>
        <ecNumber evidence="10">2.4.99.23</ecNumber>
    </recommendedName>
    <alternativeName>
        <fullName evidence="12">ADP-heptose:lipopolysaccharide heptosyltransferase I</fullName>
    </alternativeName>
</protein>
<evidence type="ECO:0000256" key="2">
    <source>
        <dbReference type="ARBA" id="ARBA00004713"/>
    </source>
</evidence>
<evidence type="ECO:0000256" key="3">
    <source>
        <dbReference type="ARBA" id="ARBA00022475"/>
    </source>
</evidence>
<dbReference type="OrthoDB" id="9767552at2"/>
<reference evidence="14 15" key="1">
    <citation type="submission" date="2019-11" db="EMBL/GenBank/DDBJ databases">
        <authorList>
            <person name="Khan S.A."/>
            <person name="Jeon C.O."/>
            <person name="Chun B.H."/>
        </authorList>
    </citation>
    <scope>NUCLEOTIDE SEQUENCE [LARGE SCALE GENOMIC DNA]</scope>
    <source>
        <strain evidence="14 15">IMCC 1097</strain>
    </source>
</reference>
<name>A0A5Q2Q8H0_9GAMM</name>
<dbReference type="Pfam" id="PF01075">
    <property type="entry name" value="Glyco_transf_9"/>
    <property type="match status" value="1"/>
</dbReference>
<comment type="subcellular location">
    <subcellularLocation>
        <location evidence="1">Cell inner membrane</location>
        <topology evidence="1">Peripheral membrane protein</topology>
        <orientation evidence="1">Cytoplasmic side</orientation>
    </subcellularLocation>
</comment>
<evidence type="ECO:0000256" key="5">
    <source>
        <dbReference type="ARBA" id="ARBA00022676"/>
    </source>
</evidence>
<evidence type="ECO:0000256" key="13">
    <source>
        <dbReference type="ARBA" id="ARBA00049201"/>
    </source>
</evidence>
<evidence type="ECO:0000256" key="8">
    <source>
        <dbReference type="ARBA" id="ARBA00023136"/>
    </source>
</evidence>
<dbReference type="PANTHER" id="PTHR30160">
    <property type="entry name" value="TETRAACYLDISACCHARIDE 4'-KINASE-RELATED"/>
    <property type="match status" value="1"/>
</dbReference>
<dbReference type="NCBIfam" id="TIGR02193">
    <property type="entry name" value="heptsyl_trn_I"/>
    <property type="match status" value="1"/>
</dbReference>
<dbReference type="GO" id="GO:0005829">
    <property type="term" value="C:cytosol"/>
    <property type="evidence" value="ECO:0007669"/>
    <property type="project" value="TreeGrafter"/>
</dbReference>
<keyword evidence="3" id="KW-1003">Cell membrane</keyword>
<evidence type="ECO:0000256" key="4">
    <source>
        <dbReference type="ARBA" id="ARBA00022519"/>
    </source>
</evidence>
<keyword evidence="4" id="KW-0997">Cell inner membrane</keyword>
<comment type="pathway">
    <text evidence="2">Bacterial outer membrane biogenesis; LPS core biosynthesis.</text>
</comment>
<evidence type="ECO:0000256" key="6">
    <source>
        <dbReference type="ARBA" id="ARBA00022679"/>
    </source>
</evidence>
<evidence type="ECO:0000256" key="10">
    <source>
        <dbReference type="ARBA" id="ARBA00044041"/>
    </source>
</evidence>
<dbReference type="AlphaFoldDB" id="A0A5Q2Q8H0"/>
<evidence type="ECO:0000256" key="11">
    <source>
        <dbReference type="ARBA" id="ARBA00044190"/>
    </source>
</evidence>